<dbReference type="InterPro" id="IPR015797">
    <property type="entry name" value="NUDIX_hydrolase-like_dom_sf"/>
</dbReference>
<dbReference type="PANTHER" id="PTHR13947:SF37">
    <property type="entry name" value="LD18367P"/>
    <property type="match status" value="1"/>
</dbReference>
<dbReference type="InterPro" id="IPR020084">
    <property type="entry name" value="NUDIX_hydrolase_CS"/>
</dbReference>
<keyword evidence="1 5" id="KW-0808">Transferase</keyword>
<evidence type="ECO:0000259" key="3">
    <source>
        <dbReference type="PROSITE" id="PS51186"/>
    </source>
</evidence>
<organism evidence="5 6">
    <name type="scientific">Gracilariopsis chorda</name>
    <dbReference type="NCBI Taxonomy" id="448386"/>
    <lineage>
        <taxon>Eukaryota</taxon>
        <taxon>Rhodophyta</taxon>
        <taxon>Florideophyceae</taxon>
        <taxon>Rhodymeniophycidae</taxon>
        <taxon>Gracilariales</taxon>
        <taxon>Gracilariaceae</taxon>
        <taxon>Gracilariopsis</taxon>
    </lineage>
</organism>
<dbReference type="Pfam" id="PF00583">
    <property type="entry name" value="Acetyltransf_1"/>
    <property type="match status" value="1"/>
</dbReference>
<dbReference type="PROSITE" id="PS51462">
    <property type="entry name" value="NUDIX"/>
    <property type="match status" value="1"/>
</dbReference>
<dbReference type="InterPro" id="IPR050769">
    <property type="entry name" value="NAT_camello-type"/>
</dbReference>
<dbReference type="GO" id="GO:0016787">
    <property type="term" value="F:hydrolase activity"/>
    <property type="evidence" value="ECO:0007669"/>
    <property type="project" value="UniProtKB-KW"/>
</dbReference>
<dbReference type="CDD" id="cd04301">
    <property type="entry name" value="NAT_SF"/>
    <property type="match status" value="1"/>
</dbReference>
<evidence type="ECO:0000256" key="1">
    <source>
        <dbReference type="ARBA" id="ARBA00022679"/>
    </source>
</evidence>
<feature type="domain" description="N-acetyltransferase" evidence="3">
    <location>
        <begin position="38"/>
        <end position="191"/>
    </location>
</feature>
<dbReference type="AlphaFoldDB" id="A0A2V3J2Y4"/>
<evidence type="ECO:0000313" key="5">
    <source>
        <dbReference type="EMBL" id="PXF48745.1"/>
    </source>
</evidence>
<dbReference type="OrthoDB" id="2528at2759"/>
<dbReference type="STRING" id="448386.A0A2V3J2Y4"/>
<dbReference type="Proteomes" id="UP000247409">
    <property type="component" value="Unassembled WGS sequence"/>
</dbReference>
<evidence type="ECO:0000313" key="6">
    <source>
        <dbReference type="Proteomes" id="UP000247409"/>
    </source>
</evidence>
<dbReference type="PANTHER" id="PTHR13947">
    <property type="entry name" value="GNAT FAMILY N-ACETYLTRANSFERASE"/>
    <property type="match status" value="1"/>
</dbReference>
<dbReference type="InterPro" id="IPR000086">
    <property type="entry name" value="NUDIX_hydrolase_dom"/>
</dbReference>
<dbReference type="InterPro" id="IPR016181">
    <property type="entry name" value="Acyl_CoA_acyltransferase"/>
</dbReference>
<accession>A0A2V3J2Y4</accession>
<evidence type="ECO:0000256" key="2">
    <source>
        <dbReference type="ARBA" id="ARBA00022801"/>
    </source>
</evidence>
<feature type="domain" description="Nudix hydrolase" evidence="4">
    <location>
        <begin position="226"/>
        <end position="360"/>
    </location>
</feature>
<dbReference type="Gene3D" id="3.40.630.30">
    <property type="match status" value="1"/>
</dbReference>
<dbReference type="GO" id="GO:0008080">
    <property type="term" value="F:N-acetyltransferase activity"/>
    <property type="evidence" value="ECO:0007669"/>
    <property type="project" value="InterPro"/>
</dbReference>
<dbReference type="Pfam" id="PF00293">
    <property type="entry name" value="NUDIX"/>
    <property type="match status" value="1"/>
</dbReference>
<comment type="caution">
    <text evidence="5">The sequence shown here is derived from an EMBL/GenBank/DDBJ whole genome shotgun (WGS) entry which is preliminary data.</text>
</comment>
<name>A0A2V3J2Y4_9FLOR</name>
<dbReference type="PROSITE" id="PS51186">
    <property type="entry name" value="GNAT"/>
    <property type="match status" value="1"/>
</dbReference>
<reference evidence="5 6" key="1">
    <citation type="journal article" date="2018" name="Mol. Biol. Evol.">
        <title>Analysis of the draft genome of the red seaweed Gracilariopsis chorda provides insights into genome size evolution in Rhodophyta.</title>
        <authorList>
            <person name="Lee J."/>
            <person name="Yang E.C."/>
            <person name="Graf L."/>
            <person name="Yang J.H."/>
            <person name="Qiu H."/>
            <person name="Zel Zion U."/>
            <person name="Chan C.X."/>
            <person name="Stephens T.G."/>
            <person name="Weber A.P.M."/>
            <person name="Boo G.H."/>
            <person name="Boo S.M."/>
            <person name="Kim K.M."/>
            <person name="Shin Y."/>
            <person name="Jung M."/>
            <person name="Lee S.J."/>
            <person name="Yim H.S."/>
            <person name="Lee J.H."/>
            <person name="Bhattacharya D."/>
            <person name="Yoon H.S."/>
        </authorList>
    </citation>
    <scope>NUCLEOTIDE SEQUENCE [LARGE SCALE GENOMIC DNA]</scope>
    <source>
        <strain evidence="5 6">SKKU-2015</strain>
        <tissue evidence="5">Whole body</tissue>
    </source>
</reference>
<dbReference type="PROSITE" id="PS00893">
    <property type="entry name" value="NUDIX_BOX"/>
    <property type="match status" value="1"/>
</dbReference>
<dbReference type="EMBL" id="NBIV01000012">
    <property type="protein sequence ID" value="PXF48745.1"/>
    <property type="molecule type" value="Genomic_DNA"/>
</dbReference>
<keyword evidence="2" id="KW-0378">Hydrolase</keyword>
<sequence length="360" mass="40144">MTADEEVARHTARPITSSVQGLVRPKHVTNFSIPYQDLVIREWKKNDRMACVELIGSVLSEYGLEWDPITADRDVVEVEQAYSKGEFWVVEDITTATVVGTGAFYEVPHRGNGVVEIRKMYLHKSVRGQGLGSFLLCALEQRALQLGYSSAIVETAHVLKEACALYNCRGYKASTGLETERCDLVLEKPLLLPESNLSHDLLEVIDMTRGWTVTYASKEQVNRNRLLFRAVAVLVETGNKIVVHRRSYKKASFPGRMAALVTGCIDWNEDPLTAAKREVLEEVGLSNLDFCVPFAPFVADGEGTGYRIQFHPFIASGDFAEDQIVCDPTEVDSAELMTREQIIEAGIGGSLWREFRSHGL</sequence>
<gene>
    <name evidence="5" type="ORF">BWQ96_01597</name>
</gene>
<dbReference type="InterPro" id="IPR000182">
    <property type="entry name" value="GNAT_dom"/>
</dbReference>
<keyword evidence="6" id="KW-1185">Reference proteome</keyword>
<protein>
    <submittedName>
        <fullName evidence="5">Putative N-acetyltransferase YjgM</fullName>
    </submittedName>
</protein>
<dbReference type="SUPFAM" id="SSF55729">
    <property type="entry name" value="Acyl-CoA N-acyltransferases (Nat)"/>
    <property type="match status" value="1"/>
</dbReference>
<dbReference type="SUPFAM" id="SSF55811">
    <property type="entry name" value="Nudix"/>
    <property type="match status" value="1"/>
</dbReference>
<dbReference type="Gene3D" id="3.90.79.10">
    <property type="entry name" value="Nucleoside Triphosphate Pyrophosphohydrolase"/>
    <property type="match status" value="1"/>
</dbReference>
<proteinExistence type="predicted"/>
<evidence type="ECO:0000259" key="4">
    <source>
        <dbReference type="PROSITE" id="PS51462"/>
    </source>
</evidence>